<organism evidence="12 13">
    <name type="scientific">Clytia hemisphaerica</name>
    <dbReference type="NCBI Taxonomy" id="252671"/>
    <lineage>
        <taxon>Eukaryota</taxon>
        <taxon>Metazoa</taxon>
        <taxon>Cnidaria</taxon>
        <taxon>Hydrozoa</taxon>
        <taxon>Hydroidolina</taxon>
        <taxon>Leptothecata</taxon>
        <taxon>Obeliida</taxon>
        <taxon>Clytiidae</taxon>
        <taxon>Clytia</taxon>
    </lineage>
</organism>
<dbReference type="InterPro" id="IPR041507">
    <property type="entry name" value="UCH_C"/>
</dbReference>
<keyword evidence="13" id="KW-1185">Reference proteome</keyword>
<comment type="caution">
    <text evidence="8">Lacks conserved residue(s) required for the propagation of feature annotation.</text>
</comment>
<keyword evidence="5 9" id="KW-0833">Ubl conjugation pathway</keyword>
<evidence type="ECO:0000256" key="9">
    <source>
        <dbReference type="PROSITE-ProRule" id="PRU01394"/>
    </source>
</evidence>
<dbReference type="PROSITE" id="PS52049">
    <property type="entry name" value="ULD"/>
    <property type="match status" value="1"/>
</dbReference>
<evidence type="ECO:0000313" key="13">
    <source>
        <dbReference type="Proteomes" id="UP000594262"/>
    </source>
</evidence>
<reference evidence="12" key="1">
    <citation type="submission" date="2021-01" db="UniProtKB">
        <authorList>
            <consortium name="EnsemblMetazoa"/>
        </authorList>
    </citation>
    <scope>IDENTIFICATION</scope>
</reference>
<dbReference type="PANTHER" id="PTHR10589">
    <property type="entry name" value="UBIQUITIN CARBOXYL-TERMINAL HYDROLASE"/>
    <property type="match status" value="1"/>
</dbReference>
<accession>A0A7M5XJJ8</accession>
<dbReference type="GO" id="GO:0005737">
    <property type="term" value="C:cytoplasm"/>
    <property type="evidence" value="ECO:0007669"/>
    <property type="project" value="TreeGrafter"/>
</dbReference>
<evidence type="ECO:0000256" key="5">
    <source>
        <dbReference type="ARBA" id="ARBA00022786"/>
    </source>
</evidence>
<dbReference type="OrthoDB" id="1924260at2759"/>
<protein>
    <recommendedName>
        <fullName evidence="3">ubiquitinyl hydrolase 1</fullName>
        <ecNumber evidence="3">3.4.19.12</ecNumber>
    </recommendedName>
</protein>
<evidence type="ECO:0000256" key="8">
    <source>
        <dbReference type="PROSITE-ProRule" id="PRU01393"/>
    </source>
</evidence>
<dbReference type="AlphaFoldDB" id="A0A7M5XJJ8"/>
<evidence type="ECO:0000313" key="12">
    <source>
        <dbReference type="EnsemblMetazoa" id="CLYHEMP023953.1"/>
    </source>
</evidence>
<feature type="coiled-coil region" evidence="10">
    <location>
        <begin position="115"/>
        <end position="142"/>
    </location>
</feature>
<evidence type="ECO:0000256" key="1">
    <source>
        <dbReference type="ARBA" id="ARBA00000707"/>
    </source>
</evidence>
<dbReference type="GO" id="GO:0006511">
    <property type="term" value="P:ubiquitin-dependent protein catabolic process"/>
    <property type="evidence" value="ECO:0007669"/>
    <property type="project" value="UniProtKB-UniRule"/>
</dbReference>
<evidence type="ECO:0000256" key="2">
    <source>
        <dbReference type="ARBA" id="ARBA00009326"/>
    </source>
</evidence>
<evidence type="ECO:0000256" key="3">
    <source>
        <dbReference type="ARBA" id="ARBA00012759"/>
    </source>
</evidence>
<evidence type="ECO:0000256" key="7">
    <source>
        <dbReference type="ARBA" id="ARBA00022807"/>
    </source>
</evidence>
<keyword evidence="6" id="KW-0378">Hydrolase</keyword>
<dbReference type="GO" id="GO:0004843">
    <property type="term" value="F:cysteine-type deubiquitinase activity"/>
    <property type="evidence" value="ECO:0007669"/>
    <property type="project" value="UniProtKB-EC"/>
</dbReference>
<keyword evidence="7" id="KW-0788">Thiol protease</keyword>
<dbReference type="GO" id="GO:0016579">
    <property type="term" value="P:protein deubiquitination"/>
    <property type="evidence" value="ECO:0007669"/>
    <property type="project" value="TreeGrafter"/>
</dbReference>
<keyword evidence="10" id="KW-0175">Coiled coil</keyword>
<evidence type="ECO:0000256" key="10">
    <source>
        <dbReference type="SAM" id="Coils"/>
    </source>
</evidence>
<dbReference type="InterPro" id="IPR001578">
    <property type="entry name" value="Peptidase_C12_UCH"/>
</dbReference>
<evidence type="ECO:0000256" key="6">
    <source>
        <dbReference type="ARBA" id="ARBA00022801"/>
    </source>
</evidence>
<dbReference type="Pfam" id="PF18031">
    <property type="entry name" value="UCH_C"/>
    <property type="match status" value="1"/>
</dbReference>
<dbReference type="PANTHER" id="PTHR10589:SF16">
    <property type="entry name" value="UBIQUITIN CARBOXYL-TERMINAL HYDROLASE ISOZYME L5"/>
    <property type="match status" value="1"/>
</dbReference>
<dbReference type="EnsemblMetazoa" id="CLYHEMT023953.1">
    <property type="protein sequence ID" value="CLYHEMP023953.1"/>
    <property type="gene ID" value="CLYHEMG023953"/>
</dbReference>
<dbReference type="Pfam" id="PF01088">
    <property type="entry name" value="Peptidase_C12"/>
    <property type="match status" value="1"/>
</dbReference>
<dbReference type="PROSITE" id="PS52048">
    <property type="entry name" value="UCH_DOMAIN"/>
    <property type="match status" value="1"/>
</dbReference>
<dbReference type="SUPFAM" id="SSF54001">
    <property type="entry name" value="Cysteine proteinases"/>
    <property type="match status" value="1"/>
</dbReference>
<sequence length="189" mass="22701">MFEFDQTVQDEDKDSYHFVAYLPINGRMYELDGLKEGPIDLGASTYDKWLENIKPIIERRMQRYSAEEIHFNLMAVVSDRQDLYSKQINELKTQKDSLMQSGMETDQIKIIDDEISRCHSMLEREKEKLQRYKTENVRRKHNYLPFIMELLRILAKKQQLVPLVDKAKEVTKTRREQDKARKRKLEEKK</sequence>
<dbReference type="Gene3D" id="3.40.532.10">
    <property type="entry name" value="Peptidase C12, ubiquitin carboxyl-terminal hydrolase"/>
    <property type="match status" value="1"/>
</dbReference>
<name>A0A7M5XJJ8_9CNID</name>
<dbReference type="EC" id="3.4.19.12" evidence="3"/>
<keyword evidence="4" id="KW-0645">Protease</keyword>
<dbReference type="FunFam" id="1.20.58.860:FF:000001">
    <property type="entry name" value="Ubiquitin carboxyl-terminal hydrolase"/>
    <property type="match status" value="1"/>
</dbReference>
<comment type="similarity">
    <text evidence="2 8">Belongs to the peptidase C12 family.</text>
</comment>
<evidence type="ECO:0000256" key="4">
    <source>
        <dbReference type="ARBA" id="ARBA00022670"/>
    </source>
</evidence>
<feature type="domain" description="UCH catalytic" evidence="11">
    <location>
        <begin position="1"/>
        <end position="78"/>
    </location>
</feature>
<evidence type="ECO:0000259" key="11">
    <source>
        <dbReference type="PROSITE" id="PS52048"/>
    </source>
</evidence>
<dbReference type="InterPro" id="IPR036959">
    <property type="entry name" value="Peptidase_C12_UCH_sf"/>
</dbReference>
<comment type="catalytic activity">
    <reaction evidence="1">
        <text>Thiol-dependent hydrolysis of ester, thioester, amide, peptide and isopeptide bonds formed by the C-terminal Gly of ubiquitin (a 76-residue protein attached to proteins as an intracellular targeting signal).</text>
        <dbReference type="EC" id="3.4.19.12"/>
    </reaction>
</comment>
<proteinExistence type="inferred from homology"/>
<dbReference type="InterPro" id="IPR038765">
    <property type="entry name" value="Papain-like_cys_pep_sf"/>
</dbReference>
<dbReference type="Proteomes" id="UP000594262">
    <property type="component" value="Unplaced"/>
</dbReference>
<dbReference type="Gene3D" id="1.20.58.860">
    <property type="match status" value="1"/>
</dbReference>